<proteinExistence type="predicted"/>
<evidence type="ECO:0000313" key="2">
    <source>
        <dbReference type="Proteomes" id="UP001327027"/>
    </source>
</evidence>
<organism evidence="1 2">
    <name type="scientific">Aquimarina gracilis</name>
    <dbReference type="NCBI Taxonomy" id="874422"/>
    <lineage>
        <taxon>Bacteria</taxon>
        <taxon>Pseudomonadati</taxon>
        <taxon>Bacteroidota</taxon>
        <taxon>Flavobacteriia</taxon>
        <taxon>Flavobacteriales</taxon>
        <taxon>Flavobacteriaceae</taxon>
        <taxon>Aquimarina</taxon>
    </lineage>
</organism>
<dbReference type="EMBL" id="JAYKLX010000007">
    <property type="protein sequence ID" value="MEB3347006.1"/>
    <property type="molecule type" value="Genomic_DNA"/>
</dbReference>
<dbReference type="RefSeq" id="WP_324181027.1">
    <property type="nucleotide sequence ID" value="NZ_BAABAW010000020.1"/>
</dbReference>
<dbReference type="Proteomes" id="UP001327027">
    <property type="component" value="Unassembled WGS sequence"/>
</dbReference>
<sequence>MINTRITLTMIVIFAVAINTKAQKEADPSQIAAYQTKTMIATLDLQDKQVDSIKAINQKYAQTITQILLKESNFFGRMKSIRKNNNLKNEELEKVLSKKQMEKYKDEVQPAIRKYIKQQRKVQH</sequence>
<accession>A0ABU5ZYT0</accession>
<evidence type="ECO:0000313" key="1">
    <source>
        <dbReference type="EMBL" id="MEB3347006.1"/>
    </source>
</evidence>
<evidence type="ECO:0008006" key="3">
    <source>
        <dbReference type="Google" id="ProtNLM"/>
    </source>
</evidence>
<keyword evidence="2" id="KW-1185">Reference proteome</keyword>
<comment type="caution">
    <text evidence="1">The sequence shown here is derived from an EMBL/GenBank/DDBJ whole genome shotgun (WGS) entry which is preliminary data.</text>
</comment>
<reference evidence="1 2" key="1">
    <citation type="journal article" date="2013" name="Int. J. Syst. Evol. Microbiol.">
        <title>Aquimarina gracilis sp. nov., isolated from the gut microflora of a mussel, Mytilus coruscus, and emended description of Aquimarina spongiae.</title>
        <authorList>
            <person name="Park S.C."/>
            <person name="Choe H.N."/>
            <person name="Baik K.S."/>
            <person name="Seong C.N."/>
        </authorList>
    </citation>
    <scope>NUCLEOTIDE SEQUENCE [LARGE SCALE GENOMIC DNA]</scope>
    <source>
        <strain evidence="1 2">PSC32</strain>
    </source>
</reference>
<gene>
    <name evidence="1" type="ORF">U6A24_16140</name>
</gene>
<protein>
    <recommendedName>
        <fullName evidence="3">DUF4168 domain-containing protein</fullName>
    </recommendedName>
</protein>
<name>A0ABU5ZYT0_9FLAO</name>